<gene>
    <name evidence="3" type="ORF">B0H64DRAFT_468725</name>
</gene>
<dbReference type="Pfam" id="PF12770">
    <property type="entry name" value="CHAT"/>
    <property type="match status" value="1"/>
</dbReference>
<feature type="compositionally biased region" description="Polar residues" evidence="1">
    <location>
        <begin position="923"/>
        <end position="933"/>
    </location>
</feature>
<sequence length="1194" mass="131542">MAALESSMLIEIIDQVTAELVHKMDGYDIQDVDDTEMGIRVRQFAEGKAKGRAVSSLLYCMGYRLFETYKDEGFRPDLDRYVKFAVACCNEGLDLTTDNPGSRTVLLYRLPEMLLRLYENTGKYGLYLDQSLDVSRELLGISTGPGGEDWQALRTEALEQTATALEHRYAEKKRPRDLYEALYLCQAALRLTDDVAQRASLRSRVAEIHRRRFERDWSLPLIDEAIKEGTAVCDTCRDDNDTRAQALSMLSGYHHSKYEHSHDPSDLKSAVEIARQAVALRAQPITVRIGKDMDEALQAGQEARVLAGADSLSLVDIFSALAELYLVRNARERQLSDAEEAAWFAKRAVRLAPVGVAARLSALSIQLSAMCAKYVRIPETSIREEALEVANEIKRDTSAQDPARGLVWINLGWLHHCQYRETGQVSHLDSAIEAARKAVNLILETNPMHADAEASLGGRLLGLYKRDRSEATLNEAINHLKAAASRVPDSSSARVRHLGHLAAALIKRSEATSDKDKQDSDRDREEAVAMFKSAAANELGTPSDRIGYAQRAIEILVVQGRTHEASALADEAMKLLPLACLRYTCKEDQQHAMMRIPDFASKTASLSLLSNEVEKAVQQLELGRGVILGYAMDDAADLSALRKVRPELAHRYASLAATGSADQVEAYRNSALPVHPAEEWEETLQVQVASGLRDGIAAELAKEQRRAAQELDLCIEEIRQLEGHERFRMPLAPGDWKALASAGPVVMVNMTEIGRHAILITSETVKAIELRDPLRDNAAHHSRGVHPDPRQGPPTARDIDGADPPQADSDMERFSSLWTDCVKPVLEELERMGCLDGGRPERGPPRVWWIGCGGASSLPFHAAGLDFDEGSTNNALRVVSSYTPTLKALAYSRSRALRLSRCPHVDRDDRVVTPSRERDVTSVPGSTNESGSGSDHVKDEPVGDATRTRGELTLPTEAPRAATAGSTSPPESILLVTMPTTVGQRDLPGVDAESAALREACKDQYLIEELRHPTAAQVLDRFVASDIVHFACHGFSDPVYPSESRLMLQKEGTFTTATTKNKAERRVVEDRLRLKDVSRAAFEAGGESRFWLAVLSACSTAETRAMALADEGLHLAAGFQAAGFAHVVGTLWRAQDDACCRVTKHFYTYLNGEAAKERRRDAVVAEALSHAVTQLRRETGYGPKMWAPFVHFGV</sequence>
<dbReference type="AlphaFoldDB" id="A0AAE0H8I3"/>
<evidence type="ECO:0000259" key="2">
    <source>
        <dbReference type="Pfam" id="PF12770"/>
    </source>
</evidence>
<proteinExistence type="predicted"/>
<dbReference type="RefSeq" id="XP_062655442.1">
    <property type="nucleotide sequence ID" value="XM_062807767.1"/>
</dbReference>
<name>A0AAE0H8I3_9PEZI</name>
<feature type="region of interest" description="Disordered" evidence="1">
    <location>
        <begin position="778"/>
        <end position="810"/>
    </location>
</feature>
<comment type="caution">
    <text evidence="3">The sequence shown here is derived from an EMBL/GenBank/DDBJ whole genome shotgun (WGS) entry which is preliminary data.</text>
</comment>
<dbReference type="InterPro" id="IPR024983">
    <property type="entry name" value="CHAT_dom"/>
</dbReference>
<feature type="compositionally biased region" description="Basic and acidic residues" evidence="1">
    <location>
        <begin position="778"/>
        <end position="789"/>
    </location>
</feature>
<accession>A0AAE0H8I3</accession>
<reference evidence="3" key="1">
    <citation type="journal article" date="2023" name="Mol. Phylogenet. Evol.">
        <title>Genome-scale phylogeny and comparative genomics of the fungal order Sordariales.</title>
        <authorList>
            <person name="Hensen N."/>
            <person name="Bonometti L."/>
            <person name="Westerberg I."/>
            <person name="Brannstrom I.O."/>
            <person name="Guillou S."/>
            <person name="Cros-Aarteil S."/>
            <person name="Calhoun S."/>
            <person name="Haridas S."/>
            <person name="Kuo A."/>
            <person name="Mondo S."/>
            <person name="Pangilinan J."/>
            <person name="Riley R."/>
            <person name="LaButti K."/>
            <person name="Andreopoulos B."/>
            <person name="Lipzen A."/>
            <person name="Chen C."/>
            <person name="Yan M."/>
            <person name="Daum C."/>
            <person name="Ng V."/>
            <person name="Clum A."/>
            <person name="Steindorff A."/>
            <person name="Ohm R.A."/>
            <person name="Martin F."/>
            <person name="Silar P."/>
            <person name="Natvig D.O."/>
            <person name="Lalanne C."/>
            <person name="Gautier V."/>
            <person name="Ament-Velasquez S.L."/>
            <person name="Kruys A."/>
            <person name="Hutchinson M.I."/>
            <person name="Powell A.J."/>
            <person name="Barry K."/>
            <person name="Miller A.N."/>
            <person name="Grigoriev I.V."/>
            <person name="Debuchy R."/>
            <person name="Gladieux P."/>
            <person name="Hiltunen Thoren M."/>
            <person name="Johannesson H."/>
        </authorList>
    </citation>
    <scope>NUCLEOTIDE SEQUENCE</scope>
    <source>
        <strain evidence="3">CBS 168.71</strain>
    </source>
</reference>
<evidence type="ECO:0000313" key="3">
    <source>
        <dbReference type="EMBL" id="KAK3291928.1"/>
    </source>
</evidence>
<feature type="compositionally biased region" description="Basic and acidic residues" evidence="1">
    <location>
        <begin position="908"/>
        <end position="920"/>
    </location>
</feature>
<keyword evidence="4" id="KW-1185">Reference proteome</keyword>
<protein>
    <submittedName>
        <fullName evidence="3">CHAT domain-containing protein</fullName>
    </submittedName>
</protein>
<feature type="compositionally biased region" description="Basic and acidic residues" evidence="1">
    <location>
        <begin position="935"/>
        <end position="950"/>
    </location>
</feature>
<dbReference type="Proteomes" id="UP001278766">
    <property type="component" value="Unassembled WGS sequence"/>
</dbReference>
<dbReference type="Gene3D" id="1.25.40.10">
    <property type="entry name" value="Tetratricopeptide repeat domain"/>
    <property type="match status" value="1"/>
</dbReference>
<organism evidence="3 4">
    <name type="scientific">Chaetomium fimeti</name>
    <dbReference type="NCBI Taxonomy" id="1854472"/>
    <lineage>
        <taxon>Eukaryota</taxon>
        <taxon>Fungi</taxon>
        <taxon>Dikarya</taxon>
        <taxon>Ascomycota</taxon>
        <taxon>Pezizomycotina</taxon>
        <taxon>Sordariomycetes</taxon>
        <taxon>Sordariomycetidae</taxon>
        <taxon>Sordariales</taxon>
        <taxon>Chaetomiaceae</taxon>
        <taxon>Chaetomium</taxon>
    </lineage>
</organism>
<evidence type="ECO:0000256" key="1">
    <source>
        <dbReference type="SAM" id="MobiDB-lite"/>
    </source>
</evidence>
<dbReference type="EMBL" id="JAUEPN010000008">
    <property type="protein sequence ID" value="KAK3291928.1"/>
    <property type="molecule type" value="Genomic_DNA"/>
</dbReference>
<dbReference type="InterPro" id="IPR011990">
    <property type="entry name" value="TPR-like_helical_dom_sf"/>
</dbReference>
<feature type="domain" description="CHAT" evidence="2">
    <location>
        <begin position="816"/>
        <end position="1193"/>
    </location>
</feature>
<evidence type="ECO:0000313" key="4">
    <source>
        <dbReference type="Proteomes" id="UP001278766"/>
    </source>
</evidence>
<dbReference type="GeneID" id="87844715"/>
<reference evidence="3" key="2">
    <citation type="submission" date="2023-06" db="EMBL/GenBank/DDBJ databases">
        <authorList>
            <consortium name="Lawrence Berkeley National Laboratory"/>
            <person name="Haridas S."/>
            <person name="Hensen N."/>
            <person name="Bonometti L."/>
            <person name="Westerberg I."/>
            <person name="Brannstrom I.O."/>
            <person name="Guillou S."/>
            <person name="Cros-Aarteil S."/>
            <person name="Calhoun S."/>
            <person name="Kuo A."/>
            <person name="Mondo S."/>
            <person name="Pangilinan J."/>
            <person name="Riley R."/>
            <person name="Labutti K."/>
            <person name="Andreopoulos B."/>
            <person name="Lipzen A."/>
            <person name="Chen C."/>
            <person name="Yanf M."/>
            <person name="Daum C."/>
            <person name="Ng V."/>
            <person name="Clum A."/>
            <person name="Steindorff A."/>
            <person name="Ohm R."/>
            <person name="Martin F."/>
            <person name="Silar P."/>
            <person name="Natvig D."/>
            <person name="Lalanne C."/>
            <person name="Gautier V."/>
            <person name="Ament-Velasquez S.L."/>
            <person name="Kruys A."/>
            <person name="Hutchinson M.I."/>
            <person name="Powell A.J."/>
            <person name="Barry K."/>
            <person name="Miller A.N."/>
            <person name="Grigoriev I.V."/>
            <person name="Debuchy R."/>
            <person name="Gladieux P."/>
            <person name="Thoren M.H."/>
            <person name="Johannesson H."/>
        </authorList>
    </citation>
    <scope>NUCLEOTIDE SEQUENCE</scope>
    <source>
        <strain evidence="3">CBS 168.71</strain>
    </source>
</reference>
<feature type="region of interest" description="Disordered" evidence="1">
    <location>
        <begin position="908"/>
        <end position="972"/>
    </location>
</feature>